<dbReference type="AlphaFoldDB" id="A0A928BSN8"/>
<evidence type="ECO:0000256" key="1">
    <source>
        <dbReference type="SAM" id="MobiDB-lite"/>
    </source>
</evidence>
<dbReference type="Proteomes" id="UP000763088">
    <property type="component" value="Unassembled WGS sequence"/>
</dbReference>
<comment type="caution">
    <text evidence="2">The sequence shown here is derived from an EMBL/GenBank/DDBJ whole genome shotgun (WGS) entry which is preliminary data.</text>
</comment>
<proteinExistence type="predicted"/>
<feature type="region of interest" description="Disordered" evidence="1">
    <location>
        <begin position="45"/>
        <end position="69"/>
    </location>
</feature>
<sequence length="151" mass="17256">MGFNIKNNYGPNVEVNAGGKLTLVQDKNGFWHTADAEEADFEEIKEETLQPAPVNAEELPTSKSQERNEERFHFVHPEVDDDEAWRIHDAVKRLVAHQKVPEICAYLKELKQKRKALLPSASAAMYKELVRLGMPTSEGYSEKHFSNIYTK</sequence>
<name>A0A928BSN8_XYLRU</name>
<reference evidence="2" key="1">
    <citation type="submission" date="2019-04" db="EMBL/GenBank/DDBJ databases">
        <title>Evolution of Biomass-Degrading Anaerobic Consortia Revealed by Metagenomics.</title>
        <authorList>
            <person name="Peng X."/>
        </authorList>
    </citation>
    <scope>NUCLEOTIDE SEQUENCE</scope>
    <source>
        <strain evidence="2">SIG141</strain>
    </source>
</reference>
<dbReference type="EMBL" id="SUYD01000010">
    <property type="protein sequence ID" value="MBE6266623.1"/>
    <property type="molecule type" value="Genomic_DNA"/>
</dbReference>
<gene>
    <name evidence="2" type="ORF">E7102_09150</name>
</gene>
<organism evidence="2 3">
    <name type="scientific">Xylanibacter ruminicola</name>
    <name type="common">Prevotella ruminicola</name>
    <dbReference type="NCBI Taxonomy" id="839"/>
    <lineage>
        <taxon>Bacteria</taxon>
        <taxon>Pseudomonadati</taxon>
        <taxon>Bacteroidota</taxon>
        <taxon>Bacteroidia</taxon>
        <taxon>Bacteroidales</taxon>
        <taxon>Prevotellaceae</taxon>
        <taxon>Xylanibacter</taxon>
    </lineage>
</organism>
<accession>A0A928BSN8</accession>
<protein>
    <submittedName>
        <fullName evidence="2">Uncharacterized protein</fullName>
    </submittedName>
</protein>
<evidence type="ECO:0000313" key="3">
    <source>
        <dbReference type="Proteomes" id="UP000763088"/>
    </source>
</evidence>
<evidence type="ECO:0000313" key="2">
    <source>
        <dbReference type="EMBL" id="MBE6266623.1"/>
    </source>
</evidence>